<proteinExistence type="predicted"/>
<dbReference type="EMBL" id="CP003985">
    <property type="protein sequence ID" value="AGF79176.1"/>
    <property type="molecule type" value="Genomic_DNA"/>
</dbReference>
<dbReference type="HOGENOM" id="CLU_2368316_0_0_7"/>
<gene>
    <name evidence="1" type="ordered locus">UWK_02640</name>
</gene>
<keyword evidence="2" id="KW-1185">Reference proteome</keyword>
<dbReference type="Proteomes" id="UP000011721">
    <property type="component" value="Chromosome"/>
</dbReference>
<dbReference type="KEGG" id="dsf:UWK_02640"/>
<sequence>MLDGRYRPSGITFTNYQINTVRLNMKKEIEMICVSDLEGFDWDVYEASKKTLTMHLEKFGWKFGDCVVEEDDKVWSCKPAAIWFLTPDIVCHTED</sequence>
<evidence type="ECO:0000313" key="2">
    <source>
        <dbReference type="Proteomes" id="UP000011721"/>
    </source>
</evidence>
<reference evidence="2" key="1">
    <citation type="journal article" date="2013" name="Stand. Genomic Sci.">
        <title>Complete genome sequence of Desulfocapsa sulfexigens, a marine deltaproteobacterium specialized in disproportionating inorganic sulfur compounds.</title>
        <authorList>
            <person name="Finster K.W."/>
            <person name="Kjeldsen K.U."/>
            <person name="Kube M."/>
            <person name="Reinhardt R."/>
            <person name="Mussmann M."/>
            <person name="Amann R."/>
            <person name="Schreiber L."/>
        </authorList>
    </citation>
    <scope>NUCLEOTIDE SEQUENCE [LARGE SCALE GENOMIC DNA]</scope>
    <source>
        <strain evidence="2">DSM 10523 / SB164P1</strain>
    </source>
</reference>
<name>M1PS38_DESSD</name>
<organism evidence="1 2">
    <name type="scientific">Desulfocapsa sulfexigens (strain DSM 10523 / SB164P1)</name>
    <dbReference type="NCBI Taxonomy" id="1167006"/>
    <lineage>
        <taxon>Bacteria</taxon>
        <taxon>Pseudomonadati</taxon>
        <taxon>Thermodesulfobacteriota</taxon>
        <taxon>Desulfobulbia</taxon>
        <taxon>Desulfobulbales</taxon>
        <taxon>Desulfocapsaceae</taxon>
        <taxon>Desulfocapsa</taxon>
    </lineage>
</organism>
<evidence type="ECO:0000313" key="1">
    <source>
        <dbReference type="EMBL" id="AGF79176.1"/>
    </source>
</evidence>
<dbReference type="AlphaFoldDB" id="M1PS38"/>
<dbReference type="STRING" id="1167006.UWK_02640"/>
<accession>M1PS38</accession>
<protein>
    <submittedName>
        <fullName evidence="1">Uncharacterized protein</fullName>
    </submittedName>
</protein>